<dbReference type="OrthoDB" id="9798430at2"/>
<dbReference type="Proteomes" id="UP000051887">
    <property type="component" value="Unassembled WGS sequence"/>
</dbReference>
<dbReference type="AlphaFoldDB" id="A0A0P1FT06"/>
<dbReference type="Gene3D" id="3.10.180.10">
    <property type="entry name" value="2,3-Dihydroxybiphenyl 1,2-Dioxygenase, domain 1"/>
    <property type="match status" value="1"/>
</dbReference>
<dbReference type="GO" id="GO:0016829">
    <property type="term" value="F:lyase activity"/>
    <property type="evidence" value="ECO:0007669"/>
    <property type="project" value="UniProtKB-KW"/>
</dbReference>
<dbReference type="InterPro" id="IPR037523">
    <property type="entry name" value="VOC_core"/>
</dbReference>
<dbReference type="InterPro" id="IPR029068">
    <property type="entry name" value="Glyas_Bleomycin-R_OHBP_Dase"/>
</dbReference>
<reference evidence="2 4" key="1">
    <citation type="submission" date="2015-09" db="EMBL/GenBank/DDBJ databases">
        <authorList>
            <person name="Rodrigo-Torres L."/>
            <person name="Arahal D.R."/>
        </authorList>
    </citation>
    <scope>NUCLEOTIDE SEQUENCE [LARGE SCALE GENOMIC DNA]</scope>
    <source>
        <strain evidence="2 4">CECT 5118</strain>
    </source>
</reference>
<reference evidence="3 5" key="2">
    <citation type="submission" date="2015-09" db="EMBL/GenBank/DDBJ databases">
        <authorList>
            <consortium name="Swine Surveillance"/>
        </authorList>
    </citation>
    <scope>NUCLEOTIDE SEQUENCE [LARGE SCALE GENOMIC DNA]</scope>
    <source>
        <strain evidence="3 5">5120</strain>
    </source>
</reference>
<proteinExistence type="predicted"/>
<feature type="domain" description="VOC" evidence="1">
    <location>
        <begin position="2"/>
        <end position="126"/>
    </location>
</feature>
<keyword evidence="3" id="KW-0456">Lyase</keyword>
<dbReference type="InterPro" id="IPR050383">
    <property type="entry name" value="GlyoxalaseI/FosfomycinResist"/>
</dbReference>
<dbReference type="SUPFAM" id="SSF54593">
    <property type="entry name" value="Glyoxalase/Bleomycin resistance protein/Dihydroxybiphenyl dioxygenase"/>
    <property type="match status" value="1"/>
</dbReference>
<accession>A0A0P1FT06</accession>
<dbReference type="EMBL" id="CYSC01000021">
    <property type="protein sequence ID" value="CUH71580.1"/>
    <property type="molecule type" value="Genomic_DNA"/>
</dbReference>
<evidence type="ECO:0000313" key="2">
    <source>
        <dbReference type="EMBL" id="CUH66960.1"/>
    </source>
</evidence>
<dbReference type="EMBL" id="CYSB01000027">
    <property type="protein sequence ID" value="CUH66960.1"/>
    <property type="molecule type" value="Genomic_DNA"/>
</dbReference>
<dbReference type="Pfam" id="PF00903">
    <property type="entry name" value="Glyoxalase"/>
    <property type="match status" value="1"/>
</dbReference>
<dbReference type="PANTHER" id="PTHR21366:SF22">
    <property type="entry name" value="VOC DOMAIN-CONTAINING PROTEIN"/>
    <property type="match status" value="1"/>
</dbReference>
<dbReference type="RefSeq" id="WP_058242884.1">
    <property type="nucleotide sequence ID" value="NZ_CYSB01000027.1"/>
</dbReference>
<dbReference type="InterPro" id="IPR004360">
    <property type="entry name" value="Glyas_Fos-R_dOase_dom"/>
</dbReference>
<keyword evidence="4" id="KW-1185">Reference proteome</keyword>
<dbReference type="PROSITE" id="PS51819">
    <property type="entry name" value="VOC"/>
    <property type="match status" value="1"/>
</dbReference>
<evidence type="ECO:0000313" key="4">
    <source>
        <dbReference type="Proteomes" id="UP000051086"/>
    </source>
</evidence>
<name>A0A0P1FT06_9RHOB</name>
<evidence type="ECO:0000313" key="3">
    <source>
        <dbReference type="EMBL" id="CUH71580.1"/>
    </source>
</evidence>
<sequence>MKLGYTIIYVADVPQTVTFYETAFGLKCRFLHDSQTYAEMETGATALAFAALDAIELNGLAVSPNSAKSLAAAWEICLVTEGVASAYQTALDAGCSPVVPPSEKPWGQTVAYVRDLNGCLVELATPIT</sequence>
<dbReference type="Proteomes" id="UP000051086">
    <property type="component" value="Unassembled WGS sequence"/>
</dbReference>
<organism evidence="3 5">
    <name type="scientific">Thalassovita autumnalis</name>
    <dbReference type="NCBI Taxonomy" id="2072972"/>
    <lineage>
        <taxon>Bacteria</taxon>
        <taxon>Pseudomonadati</taxon>
        <taxon>Pseudomonadota</taxon>
        <taxon>Alphaproteobacteria</taxon>
        <taxon>Rhodobacterales</taxon>
        <taxon>Roseobacteraceae</taxon>
        <taxon>Thalassovita</taxon>
    </lineage>
</organism>
<evidence type="ECO:0000259" key="1">
    <source>
        <dbReference type="PROSITE" id="PS51819"/>
    </source>
</evidence>
<dbReference type="PANTHER" id="PTHR21366">
    <property type="entry name" value="GLYOXALASE FAMILY PROTEIN"/>
    <property type="match status" value="1"/>
</dbReference>
<dbReference type="CDD" id="cd07264">
    <property type="entry name" value="VOC_like"/>
    <property type="match status" value="1"/>
</dbReference>
<protein>
    <submittedName>
        <fullName evidence="2 3">Enzyme related to lactoylglutathione lyase</fullName>
    </submittedName>
</protein>
<evidence type="ECO:0000313" key="5">
    <source>
        <dbReference type="Proteomes" id="UP000051887"/>
    </source>
</evidence>
<gene>
    <name evidence="2" type="ORF">TL5118_01977</name>
    <name evidence="3" type="ORF">TL5120_01369</name>
</gene>